<dbReference type="STRING" id="1121256.SAMN02746089_01625"/>
<dbReference type="Pfam" id="PF12652">
    <property type="entry name" value="CotJB"/>
    <property type="match status" value="1"/>
</dbReference>
<organism evidence="2 3">
    <name type="scientific">Caldanaerobius fijiensis DSM 17918</name>
    <dbReference type="NCBI Taxonomy" id="1121256"/>
    <lineage>
        <taxon>Bacteria</taxon>
        <taxon>Bacillati</taxon>
        <taxon>Bacillota</taxon>
        <taxon>Clostridia</taxon>
        <taxon>Thermoanaerobacterales</taxon>
        <taxon>Thermoanaerobacteraceae</taxon>
        <taxon>Caldanaerobius</taxon>
    </lineage>
</organism>
<proteinExistence type="predicted"/>
<dbReference type="InterPro" id="IPR024207">
    <property type="entry name" value="CotJB_dom"/>
</dbReference>
<accession>A0A1M5AF39</accession>
<dbReference type="Proteomes" id="UP000184088">
    <property type="component" value="Unassembled WGS sequence"/>
</dbReference>
<dbReference type="OrthoDB" id="9804099at2"/>
<sequence length="80" mass="9513">MDLLRKIQELSFIAIELTLYLDTHPEDQNALVQYNTVSQQLNALKQAYEQQYGPLIAYGFTPSAYPWQYINEPWPWQIEY</sequence>
<keyword evidence="2" id="KW-0946">Virion</keyword>
<dbReference type="PIRSF" id="PIRSF010606">
    <property type="entry name" value="Spore_coat_CotJB"/>
    <property type="match status" value="1"/>
</dbReference>
<dbReference type="EMBL" id="FQVH01000017">
    <property type="protein sequence ID" value="SHF28901.1"/>
    <property type="molecule type" value="Genomic_DNA"/>
</dbReference>
<keyword evidence="2" id="KW-0167">Capsid protein</keyword>
<evidence type="ECO:0000313" key="2">
    <source>
        <dbReference type="EMBL" id="SHF28901.1"/>
    </source>
</evidence>
<dbReference type="InterPro" id="IPR016571">
    <property type="entry name" value="Spore_coat_assembly_CotJB"/>
</dbReference>
<keyword evidence="3" id="KW-1185">Reference proteome</keyword>
<gene>
    <name evidence="2" type="ORF">SAMN02746089_01625</name>
</gene>
<reference evidence="2 3" key="1">
    <citation type="submission" date="2016-11" db="EMBL/GenBank/DDBJ databases">
        <authorList>
            <person name="Jaros S."/>
            <person name="Januszkiewicz K."/>
            <person name="Wedrychowicz H."/>
        </authorList>
    </citation>
    <scope>NUCLEOTIDE SEQUENCE [LARGE SCALE GENOMIC DNA]</scope>
    <source>
        <strain evidence="2 3">DSM 17918</strain>
    </source>
</reference>
<evidence type="ECO:0000313" key="3">
    <source>
        <dbReference type="Proteomes" id="UP000184088"/>
    </source>
</evidence>
<evidence type="ECO:0000259" key="1">
    <source>
        <dbReference type="Pfam" id="PF12652"/>
    </source>
</evidence>
<name>A0A1M5AF39_9THEO</name>
<feature type="domain" description="Protein CotJB" evidence="1">
    <location>
        <begin position="2"/>
        <end position="77"/>
    </location>
</feature>
<protein>
    <submittedName>
        <fullName evidence="2">Spore coat protein JB</fullName>
    </submittedName>
</protein>
<dbReference type="AlphaFoldDB" id="A0A1M5AF39"/>
<dbReference type="RefSeq" id="WP_073343778.1">
    <property type="nucleotide sequence ID" value="NZ_FQVH01000017.1"/>
</dbReference>